<reference evidence="5 6" key="1">
    <citation type="journal article" date="2013" name="J. Bacteriol.">
        <title>Roles of HynAB and Ech, the only two hydrogenases found in the model sulfate reducer Desulfovibrio gigas.</title>
        <authorList>
            <person name="Morais-Silva F.O."/>
            <person name="Santos C.I."/>
            <person name="Rodrigues R."/>
            <person name="Pereira I.A."/>
            <person name="Rodrigues-Pousada C."/>
        </authorList>
    </citation>
    <scope>NUCLEOTIDE SEQUENCE [LARGE SCALE GENOMIC DNA]</scope>
    <source>
        <strain evidence="6">ATCC 19364 / DSM 1382 / NCIMB 9332 / VKM B-1759</strain>
    </source>
</reference>
<dbReference type="GO" id="GO:0003676">
    <property type="term" value="F:nucleic acid binding"/>
    <property type="evidence" value="ECO:0007669"/>
    <property type="project" value="InterPro"/>
</dbReference>
<dbReference type="SUPFAM" id="SSF48452">
    <property type="entry name" value="TPR-like"/>
    <property type="match status" value="1"/>
</dbReference>
<dbReference type="STRING" id="1121448.DGI_2571"/>
<dbReference type="Gene3D" id="1.25.40.10">
    <property type="entry name" value="Tetratricopeptide repeat domain"/>
    <property type="match status" value="1"/>
</dbReference>
<dbReference type="PROSITE" id="PS50005">
    <property type="entry name" value="TPR"/>
    <property type="match status" value="1"/>
</dbReference>
<proteinExistence type="predicted"/>
<feature type="region of interest" description="Disordered" evidence="2">
    <location>
        <begin position="853"/>
        <end position="891"/>
    </location>
</feature>
<feature type="domain" description="CCHC-type" evidence="4">
    <location>
        <begin position="326"/>
        <end position="341"/>
    </location>
</feature>
<keyword evidence="6" id="KW-1185">Reference proteome</keyword>
<name>T2GDQ1_MEGG1</name>
<feature type="repeat" description="TPR" evidence="1">
    <location>
        <begin position="503"/>
        <end position="536"/>
    </location>
</feature>
<dbReference type="GO" id="GO:0008270">
    <property type="term" value="F:zinc ion binding"/>
    <property type="evidence" value="ECO:0007669"/>
    <property type="project" value="InterPro"/>
</dbReference>
<protein>
    <recommendedName>
        <fullName evidence="4">CCHC-type domain-containing protein</fullName>
    </recommendedName>
</protein>
<dbReference type="HOGENOM" id="CLU_326182_0_0_7"/>
<gene>
    <name evidence="5" type="ORF">DGI_2571</name>
</gene>
<evidence type="ECO:0000313" key="6">
    <source>
        <dbReference type="Proteomes" id="UP000016587"/>
    </source>
</evidence>
<sequence length="891" mass="101922">MSGYGHAVWISWLGEQSAALSQTFLDYGGIHMASERHQSLWFFFTTDVFLALARLEIWARLNPLPVFVQVMPANLPVGFKLEITLSLESSLTQQQAPPVDEFTVLVHPKSVEAAKSIPGLTFTDIPKTPGLALQLWKRFGADPRLPYTTSLGWYMVLKPLGSAIDKSFQSGWREFFHRVEPLTKRLKLQYITHNFFVMLPLSNLRELRQWCKEFLLLVEQVKLEGGPYWPCVQGIVEKKGLNFNTDLHKKVLLDWDQLAPDFPHMSYRAALLLGEGFRINDVRFKVDEGSLADWCNVSLESGERSQDTELRVELPARLVVGPHGHCFYCGQRSHPLQECPSRQLDELDAEVWERLALLNFPAFESGLQEVDGLLAANPDSLPTLLREDRVPAQLVRAMFEIGSLFQFRMQAAVWRAFGREYPRGLHQMGPKANEASWEGLQLLQQGDLVNLERLITKELFRNPRSFPCTVLRGYAALERNDLLRAMQVFAEVEKLATTPLQQSSVIFLQGRVLEIQSKLQQASNYYKRAMQVSPRWLDALYRQGVCQVKMGFAEQAFGLFQNLIMRNPNYFNYALLDPELERGHMQMLAALSGLWLQAQARAEEERSLAEALRNDLGKWFPEGHPFHTEMSGRMTEMMKLTQVENYVAYARLAQQRALLGKEMMMQVEEEGRRIKKRFTNYLDRLKVVQRESSWFPFPKLLLEFNKEFNFCVKSINWSHSQHFQMAETFRKAADLVDTVDTKIANLEDRLKTLKIVRDSTLFVILMFRGFLWLGLASMLFSLLALPLLGFYGSSIGLGWAEDMTFRQQLELQGGLFVILAFLSLALSAVRTALVFDKRKEKIFREAEASARKMTEARAAQRSRNRALRTGNPSPSAQAVSKAPSKAKTKRG</sequence>
<evidence type="ECO:0000256" key="3">
    <source>
        <dbReference type="SAM" id="Phobius"/>
    </source>
</evidence>
<dbReference type="KEGG" id="dgg:DGI_2571"/>
<dbReference type="InterPro" id="IPR011990">
    <property type="entry name" value="TPR-like_helical_dom_sf"/>
</dbReference>
<organism evidence="5 6">
    <name type="scientific">Megalodesulfovibrio gigas (strain ATCC 19364 / DSM 1382 / NCIMB 9332 / VKM B-1759)</name>
    <name type="common">Desulfovibrio gigas</name>
    <dbReference type="NCBI Taxonomy" id="1121448"/>
    <lineage>
        <taxon>Bacteria</taxon>
        <taxon>Pseudomonadati</taxon>
        <taxon>Thermodesulfobacteriota</taxon>
        <taxon>Desulfovibrionia</taxon>
        <taxon>Desulfovibrionales</taxon>
        <taxon>Desulfovibrionaceae</taxon>
        <taxon>Megalodesulfovibrio</taxon>
    </lineage>
</organism>
<evidence type="ECO:0000259" key="4">
    <source>
        <dbReference type="PROSITE" id="PS50158"/>
    </source>
</evidence>
<keyword evidence="3" id="KW-0812">Transmembrane</keyword>
<keyword evidence="3" id="KW-1133">Transmembrane helix</keyword>
<dbReference type="PROSITE" id="PS50158">
    <property type="entry name" value="ZF_CCHC"/>
    <property type="match status" value="1"/>
</dbReference>
<reference evidence="6" key="2">
    <citation type="submission" date="2013-07" db="EMBL/GenBank/DDBJ databases">
        <authorList>
            <person name="Morais-Silva F.O."/>
            <person name="Rezende A.M."/>
            <person name="Pimentel C."/>
            <person name="Resende D.M."/>
            <person name="Santos C.I."/>
            <person name="Clemente C."/>
            <person name="de Oliveira L.M."/>
            <person name="da Silva S.M."/>
            <person name="Costa D.A."/>
            <person name="Varela-Raposo A."/>
            <person name="Horacio E.C.A."/>
            <person name="Matos M."/>
            <person name="Flores O."/>
            <person name="Ruiz J.C."/>
            <person name="Rodrigues-Pousada C."/>
        </authorList>
    </citation>
    <scope>NUCLEOTIDE SEQUENCE [LARGE SCALE GENOMIC DNA]</scope>
    <source>
        <strain evidence="6">ATCC 19364 / DSM 1382 / NCIMB 9332 / VKM B-1759</strain>
    </source>
</reference>
<dbReference type="eggNOG" id="COG0457">
    <property type="taxonomic scope" value="Bacteria"/>
</dbReference>
<keyword evidence="3" id="KW-0472">Membrane</keyword>
<dbReference type="AlphaFoldDB" id="T2GDQ1"/>
<dbReference type="EMBL" id="CP006585">
    <property type="protein sequence ID" value="AGW14304.1"/>
    <property type="molecule type" value="Genomic_DNA"/>
</dbReference>
<accession>T2GDQ1</accession>
<dbReference type="PATRIC" id="fig|1121448.10.peg.2519"/>
<dbReference type="Proteomes" id="UP000016587">
    <property type="component" value="Chromosome"/>
</dbReference>
<evidence type="ECO:0000313" key="5">
    <source>
        <dbReference type="EMBL" id="AGW14304.1"/>
    </source>
</evidence>
<dbReference type="SMART" id="SM00028">
    <property type="entry name" value="TPR"/>
    <property type="match status" value="2"/>
</dbReference>
<evidence type="ECO:0000256" key="1">
    <source>
        <dbReference type="PROSITE-ProRule" id="PRU00339"/>
    </source>
</evidence>
<evidence type="ECO:0000256" key="2">
    <source>
        <dbReference type="SAM" id="MobiDB-lite"/>
    </source>
</evidence>
<feature type="transmembrane region" description="Helical" evidence="3">
    <location>
        <begin position="761"/>
        <end position="791"/>
    </location>
</feature>
<dbReference type="InterPro" id="IPR019734">
    <property type="entry name" value="TPR_rpt"/>
</dbReference>
<keyword evidence="1" id="KW-0802">TPR repeat</keyword>
<dbReference type="InterPro" id="IPR001878">
    <property type="entry name" value="Znf_CCHC"/>
</dbReference>
<feature type="transmembrane region" description="Helical" evidence="3">
    <location>
        <begin position="811"/>
        <end position="835"/>
    </location>
</feature>